<dbReference type="Proteomes" id="UP000796880">
    <property type="component" value="Unassembled WGS sequence"/>
</dbReference>
<dbReference type="InterPro" id="IPR023214">
    <property type="entry name" value="HAD_sf"/>
</dbReference>
<sequence>MAVLLRLPPLGCPLRSSMHCTRRMAENPHSNKPSSSVASFSATTNAAAPETSNRKLPILLFDIMSTVVRDPFYDDVPAFFGMSMEELIESKNPTAWIDFERGIINEAELGRKFFKDERPFDLEGLKDCMRKGYSFLEGVEELLYGLRQKNYEMHAFTNYPNWYQIIEDKLKISRYLSWTFCSCTNGKRKPDTGFYLDAVEHLKVDPSNCIFIDDSAINVNAAIAVGMIGLQFKNANTLLKDLSLMGIHISTD</sequence>
<evidence type="ECO:0000256" key="1">
    <source>
        <dbReference type="SAM" id="MobiDB-lite"/>
    </source>
</evidence>
<dbReference type="InterPro" id="IPR036412">
    <property type="entry name" value="HAD-like_sf"/>
</dbReference>
<feature type="region of interest" description="Disordered" evidence="1">
    <location>
        <begin position="24"/>
        <end position="43"/>
    </location>
</feature>
<reference evidence="2" key="1">
    <citation type="submission" date="2020-03" db="EMBL/GenBank/DDBJ databases">
        <title>A high-quality chromosome-level genome assembly of a woody plant with both climbing and erect habits, Rhamnella rubrinervis.</title>
        <authorList>
            <person name="Lu Z."/>
            <person name="Yang Y."/>
            <person name="Zhu X."/>
            <person name="Sun Y."/>
        </authorList>
    </citation>
    <scope>NUCLEOTIDE SEQUENCE</scope>
    <source>
        <strain evidence="2">BYM</strain>
        <tissue evidence="2">Leaf</tissue>
    </source>
</reference>
<dbReference type="OrthoDB" id="2012566at2759"/>
<dbReference type="PANTHER" id="PTHR43611">
    <property type="entry name" value="ALPHA-D-GLUCOSE 1-PHOSPHATE PHOSPHATASE"/>
    <property type="match status" value="1"/>
</dbReference>
<evidence type="ECO:0008006" key="4">
    <source>
        <dbReference type="Google" id="ProtNLM"/>
    </source>
</evidence>
<name>A0A8K0HHE0_9ROSA</name>
<feature type="compositionally biased region" description="Polar residues" evidence="1">
    <location>
        <begin position="28"/>
        <end position="43"/>
    </location>
</feature>
<dbReference type="NCBIfam" id="TIGR01509">
    <property type="entry name" value="HAD-SF-IA-v3"/>
    <property type="match status" value="1"/>
</dbReference>
<dbReference type="Pfam" id="PF00702">
    <property type="entry name" value="Hydrolase"/>
    <property type="match status" value="1"/>
</dbReference>
<dbReference type="EMBL" id="VOIH02000002">
    <property type="protein sequence ID" value="KAF3452440.1"/>
    <property type="molecule type" value="Genomic_DNA"/>
</dbReference>
<dbReference type="PANTHER" id="PTHR43611:SF3">
    <property type="entry name" value="FLAVIN MONONUCLEOTIDE HYDROLASE 1, CHLOROPLATIC"/>
    <property type="match status" value="1"/>
</dbReference>
<keyword evidence="3" id="KW-1185">Reference proteome</keyword>
<evidence type="ECO:0000313" key="3">
    <source>
        <dbReference type="Proteomes" id="UP000796880"/>
    </source>
</evidence>
<dbReference type="InterPro" id="IPR006439">
    <property type="entry name" value="HAD-SF_hydro_IA"/>
</dbReference>
<dbReference type="AlphaFoldDB" id="A0A8K0HHE0"/>
<accession>A0A8K0HHE0</accession>
<organism evidence="2 3">
    <name type="scientific">Rhamnella rubrinervis</name>
    <dbReference type="NCBI Taxonomy" id="2594499"/>
    <lineage>
        <taxon>Eukaryota</taxon>
        <taxon>Viridiplantae</taxon>
        <taxon>Streptophyta</taxon>
        <taxon>Embryophyta</taxon>
        <taxon>Tracheophyta</taxon>
        <taxon>Spermatophyta</taxon>
        <taxon>Magnoliopsida</taxon>
        <taxon>eudicotyledons</taxon>
        <taxon>Gunneridae</taxon>
        <taxon>Pentapetalae</taxon>
        <taxon>rosids</taxon>
        <taxon>fabids</taxon>
        <taxon>Rosales</taxon>
        <taxon>Rhamnaceae</taxon>
        <taxon>rhamnoid group</taxon>
        <taxon>Rhamneae</taxon>
        <taxon>Rhamnella</taxon>
    </lineage>
</organism>
<evidence type="ECO:0000313" key="2">
    <source>
        <dbReference type="EMBL" id="KAF3452440.1"/>
    </source>
</evidence>
<dbReference type="SUPFAM" id="SSF56784">
    <property type="entry name" value="HAD-like"/>
    <property type="match status" value="1"/>
</dbReference>
<comment type="caution">
    <text evidence="2">The sequence shown here is derived from an EMBL/GenBank/DDBJ whole genome shotgun (WGS) entry which is preliminary data.</text>
</comment>
<proteinExistence type="predicted"/>
<gene>
    <name evidence="2" type="ORF">FNV43_RR02873</name>
</gene>
<protein>
    <recommendedName>
        <fullName evidence="4">Flavin mononucleotide hydrolase 1, chloroplatic</fullName>
    </recommendedName>
</protein>
<dbReference type="Gene3D" id="3.40.50.1000">
    <property type="entry name" value="HAD superfamily/HAD-like"/>
    <property type="match status" value="1"/>
</dbReference>